<dbReference type="AlphaFoldDB" id="A0A4Y2AEF9"/>
<gene>
    <name evidence="2" type="ORF">AVEN_42788_1</name>
</gene>
<accession>A0A4Y2AEF9</accession>
<evidence type="ECO:0000259" key="1">
    <source>
        <dbReference type="Pfam" id="PF17906"/>
    </source>
</evidence>
<dbReference type="Proteomes" id="UP000499080">
    <property type="component" value="Unassembled WGS sequence"/>
</dbReference>
<name>A0A4Y2AEF9_ARAVE</name>
<organism evidence="2 3">
    <name type="scientific">Araneus ventricosus</name>
    <name type="common">Orbweaver spider</name>
    <name type="synonym">Epeira ventricosa</name>
    <dbReference type="NCBI Taxonomy" id="182803"/>
    <lineage>
        <taxon>Eukaryota</taxon>
        <taxon>Metazoa</taxon>
        <taxon>Ecdysozoa</taxon>
        <taxon>Arthropoda</taxon>
        <taxon>Chelicerata</taxon>
        <taxon>Arachnida</taxon>
        <taxon>Araneae</taxon>
        <taxon>Araneomorphae</taxon>
        <taxon>Entelegynae</taxon>
        <taxon>Araneoidea</taxon>
        <taxon>Araneidae</taxon>
        <taxon>Araneus</taxon>
    </lineage>
</organism>
<dbReference type="EMBL" id="BGPR01000015">
    <property type="protein sequence ID" value="GBL78232.1"/>
    <property type="molecule type" value="Genomic_DNA"/>
</dbReference>
<sequence length="87" mass="10389">METWSAIEVTSVIRFLRLKKRSQAEIRRQLVKVHGRSVMSRKRLKFWFVELDKVRTDVRGEQRLGLSKHVHHRVIGKPYLQPRLGTK</sequence>
<proteinExistence type="predicted"/>
<reference evidence="2 3" key="1">
    <citation type="journal article" date="2019" name="Sci. Rep.">
        <title>Orb-weaving spider Araneus ventricosus genome elucidates the spidroin gene catalogue.</title>
        <authorList>
            <person name="Kono N."/>
            <person name="Nakamura H."/>
            <person name="Ohtoshi R."/>
            <person name="Moran D.A.P."/>
            <person name="Shinohara A."/>
            <person name="Yoshida Y."/>
            <person name="Fujiwara M."/>
            <person name="Mori M."/>
            <person name="Tomita M."/>
            <person name="Arakawa K."/>
        </authorList>
    </citation>
    <scope>NUCLEOTIDE SEQUENCE [LARGE SCALE GENOMIC DNA]</scope>
</reference>
<dbReference type="Pfam" id="PF17906">
    <property type="entry name" value="HTH_48"/>
    <property type="match status" value="1"/>
</dbReference>
<comment type="caution">
    <text evidence="2">The sequence shown here is derived from an EMBL/GenBank/DDBJ whole genome shotgun (WGS) entry which is preliminary data.</text>
</comment>
<protein>
    <recommendedName>
        <fullName evidence="1">Mos1 transposase HTH domain-containing protein</fullName>
    </recommendedName>
</protein>
<feature type="domain" description="Mos1 transposase HTH" evidence="1">
    <location>
        <begin position="12"/>
        <end position="48"/>
    </location>
</feature>
<evidence type="ECO:0000313" key="3">
    <source>
        <dbReference type="Proteomes" id="UP000499080"/>
    </source>
</evidence>
<dbReference type="InterPro" id="IPR041426">
    <property type="entry name" value="Mos1_HTH"/>
</dbReference>
<evidence type="ECO:0000313" key="2">
    <source>
        <dbReference type="EMBL" id="GBL78232.1"/>
    </source>
</evidence>
<keyword evidence="3" id="KW-1185">Reference proteome</keyword>